<dbReference type="PROSITE" id="PS51257">
    <property type="entry name" value="PROKAR_LIPOPROTEIN"/>
    <property type="match status" value="1"/>
</dbReference>
<comment type="caution">
    <text evidence="1">The sequence shown here is derived from an EMBL/GenBank/DDBJ whole genome shotgun (WGS) entry which is preliminary data.</text>
</comment>
<dbReference type="Proteomes" id="UP001199795">
    <property type="component" value="Unassembled WGS sequence"/>
</dbReference>
<organism evidence="1 2">
    <name type="scientific">Wocania arenilitoris</name>
    <dbReference type="NCBI Taxonomy" id="2044858"/>
    <lineage>
        <taxon>Bacteria</taxon>
        <taxon>Pseudomonadati</taxon>
        <taxon>Bacteroidota</taxon>
        <taxon>Flavobacteriia</taxon>
        <taxon>Flavobacteriales</taxon>
        <taxon>Flavobacteriaceae</taxon>
        <taxon>Wocania</taxon>
    </lineage>
</organism>
<proteinExistence type="predicted"/>
<dbReference type="RefSeq" id="WP_237239388.1">
    <property type="nucleotide sequence ID" value="NZ_JAKKDU010000006.1"/>
</dbReference>
<dbReference type="SUPFAM" id="SSF52833">
    <property type="entry name" value="Thioredoxin-like"/>
    <property type="match status" value="1"/>
</dbReference>
<evidence type="ECO:0000313" key="1">
    <source>
        <dbReference type="EMBL" id="MCF7568044.1"/>
    </source>
</evidence>
<name>A0AAE3JLA2_9FLAO</name>
<sequence length="477" mass="56291">MRIYYCILLIVIMLLGCKKDATKDNGDFAFLGGEIINPIDDFIIISKSKQNIDTIKLDGNNRFIFKLSNLEAGLFSFNLRSPFGLEYQVVLLEPKDSIMLRLNTLEFDESLVYTGKGAKKNNYLIEEFLKYEIEEKRIFKFCQLNPADYQKEIDSLKDNKLRKLEKFKSKYETSDLFNKIAHANIEYTYYFNKEIYPFVHYGGNKSKILQALPEDFYNYRKDVNYNDSSLKNYFNYHNFLRSSFNNMALTQHYKHTNTDHFKSIDVCYNLDRLALIDSVITNSEIKEELLHHYTISFLNRNRNLDNNYKIIDFYTNKSSNNDGKEMIVRYAKALNNLKIGTKFPEVKLIDTNNSETSVDAIINSPTVICFWSQKYYDHFKESQHKIRELNIKYPEVKFVIINIDDYDLDSTIKALKRNRFSLKNQYLFKNPKQSKDDLAIYPMTKAFIVDKNQKIVNSKANIFEKNFEEQLLGLINR</sequence>
<protein>
    <submittedName>
        <fullName evidence="1">Peroxiredoxin family protein</fullName>
    </submittedName>
</protein>
<reference evidence="1" key="1">
    <citation type="submission" date="2022-01" db="EMBL/GenBank/DDBJ databases">
        <title>Draft genome sequence of Sabulilitoribacter arenilitoris KCTC 52401.</title>
        <authorList>
            <person name="Oh J.-S."/>
        </authorList>
    </citation>
    <scope>NUCLEOTIDE SEQUENCE</scope>
    <source>
        <strain evidence="1">HMF6543</strain>
    </source>
</reference>
<keyword evidence="2" id="KW-1185">Reference proteome</keyword>
<evidence type="ECO:0000313" key="2">
    <source>
        <dbReference type="Proteomes" id="UP001199795"/>
    </source>
</evidence>
<dbReference type="EMBL" id="JAKKDU010000006">
    <property type="protein sequence ID" value="MCF7568044.1"/>
    <property type="molecule type" value="Genomic_DNA"/>
</dbReference>
<dbReference type="InterPro" id="IPR036249">
    <property type="entry name" value="Thioredoxin-like_sf"/>
</dbReference>
<accession>A0AAE3JLA2</accession>
<gene>
    <name evidence="1" type="ORF">L3X37_06655</name>
</gene>
<dbReference type="AlphaFoldDB" id="A0AAE3JLA2"/>
<dbReference type="Gene3D" id="3.40.30.10">
    <property type="entry name" value="Glutaredoxin"/>
    <property type="match status" value="1"/>
</dbReference>